<reference evidence="1 2" key="1">
    <citation type="submission" date="2023-03" db="EMBL/GenBank/DDBJ databases">
        <title>Bacillus Genome Sequencing.</title>
        <authorList>
            <person name="Dunlap C."/>
        </authorList>
    </citation>
    <scope>NUCLEOTIDE SEQUENCE [LARGE SCALE GENOMIC DNA]</scope>
    <source>
        <strain evidence="1 2">NRS-1717</strain>
    </source>
</reference>
<proteinExistence type="predicted"/>
<comment type="caution">
    <text evidence="1">The sequence shown here is derived from an EMBL/GenBank/DDBJ whole genome shotgun (WGS) entry which is preliminary data.</text>
</comment>
<dbReference type="GeneID" id="301142198"/>
<evidence type="ECO:0000313" key="2">
    <source>
        <dbReference type="Proteomes" id="UP001342826"/>
    </source>
</evidence>
<evidence type="ECO:0000313" key="1">
    <source>
        <dbReference type="EMBL" id="MED4402392.1"/>
    </source>
</evidence>
<accession>A0ABU6P156</accession>
<sequence length="94" mass="10940">MIENIYELKSSPLIELSSGEEANIDLVLQKKKSNEPEFIKICISVRIMCNKIILVSDIKVITVKLCIIKKRRKKSKRRRALIRVLKKLNEIGNY</sequence>
<dbReference type="EMBL" id="JARTFS010000011">
    <property type="protein sequence ID" value="MED4402392.1"/>
    <property type="molecule type" value="Genomic_DNA"/>
</dbReference>
<dbReference type="Proteomes" id="UP001342826">
    <property type="component" value="Unassembled WGS sequence"/>
</dbReference>
<keyword evidence="2" id="KW-1185">Reference proteome</keyword>
<protein>
    <submittedName>
        <fullName evidence="1">Uncharacterized protein</fullName>
    </submittedName>
</protein>
<gene>
    <name evidence="1" type="ORF">P9271_13810</name>
</gene>
<name>A0ABU6P156_9BACI</name>
<dbReference type="RefSeq" id="WP_066232595.1">
    <property type="nucleotide sequence ID" value="NZ_JARTFQ010000005.1"/>
</dbReference>
<organism evidence="1 2">
    <name type="scientific">Metabacillus fastidiosus</name>
    <dbReference type="NCBI Taxonomy" id="1458"/>
    <lineage>
        <taxon>Bacteria</taxon>
        <taxon>Bacillati</taxon>
        <taxon>Bacillota</taxon>
        <taxon>Bacilli</taxon>
        <taxon>Bacillales</taxon>
        <taxon>Bacillaceae</taxon>
        <taxon>Metabacillus</taxon>
    </lineage>
</organism>